<evidence type="ECO:0000256" key="4">
    <source>
        <dbReference type="ARBA" id="ARBA00023128"/>
    </source>
</evidence>
<protein>
    <submittedName>
        <fullName evidence="7">Nuclear control of ATPase protein 2</fullName>
    </submittedName>
</protein>
<keyword evidence="3 6" id="KW-1133">Transmembrane helix</keyword>
<dbReference type="AlphaFoldDB" id="A0AAF0DJN0"/>
<evidence type="ECO:0000256" key="3">
    <source>
        <dbReference type="ARBA" id="ARBA00022989"/>
    </source>
</evidence>
<evidence type="ECO:0000313" key="7">
    <source>
        <dbReference type="EMBL" id="WEW59438.1"/>
    </source>
</evidence>
<gene>
    <name evidence="7" type="primary">NCA2</name>
    <name evidence="7" type="ORF">PRK78_004912</name>
</gene>
<dbReference type="EMBL" id="CP120629">
    <property type="protein sequence ID" value="WEW59438.1"/>
    <property type="molecule type" value="Genomic_DNA"/>
</dbReference>
<dbReference type="InterPro" id="IPR013946">
    <property type="entry name" value="NCA2-like"/>
</dbReference>
<reference evidence="7" key="1">
    <citation type="submission" date="2023-03" db="EMBL/GenBank/DDBJ databases">
        <title>Emydomyces testavorans Genome Sequence.</title>
        <authorList>
            <person name="Hoyer L."/>
        </authorList>
    </citation>
    <scope>NUCLEOTIDE SEQUENCE</scope>
    <source>
        <strain evidence="7">16-2883</strain>
    </source>
</reference>
<dbReference type="PANTHER" id="PTHR28234:SF1">
    <property type="entry name" value="NUCLEAR CONTROL OF ATPASE PROTEIN 2"/>
    <property type="match status" value="1"/>
</dbReference>
<keyword evidence="8" id="KW-1185">Reference proteome</keyword>
<dbReference type="Pfam" id="PF08637">
    <property type="entry name" value="NCA2"/>
    <property type="match status" value="1"/>
</dbReference>
<name>A0AAF0DJN0_9EURO</name>
<evidence type="ECO:0000256" key="1">
    <source>
        <dbReference type="ARBA" id="ARBA00004225"/>
    </source>
</evidence>
<feature type="transmembrane region" description="Helical" evidence="6">
    <location>
        <begin position="535"/>
        <end position="557"/>
    </location>
</feature>
<organism evidence="7 8">
    <name type="scientific">Emydomyces testavorans</name>
    <dbReference type="NCBI Taxonomy" id="2070801"/>
    <lineage>
        <taxon>Eukaryota</taxon>
        <taxon>Fungi</taxon>
        <taxon>Dikarya</taxon>
        <taxon>Ascomycota</taxon>
        <taxon>Pezizomycotina</taxon>
        <taxon>Eurotiomycetes</taxon>
        <taxon>Eurotiomycetidae</taxon>
        <taxon>Onygenales</taxon>
        <taxon>Nannizziopsiaceae</taxon>
        <taxon>Emydomyces</taxon>
    </lineage>
</organism>
<evidence type="ECO:0000256" key="2">
    <source>
        <dbReference type="ARBA" id="ARBA00022692"/>
    </source>
</evidence>
<keyword evidence="4" id="KW-0496">Mitochondrion</keyword>
<dbReference type="PANTHER" id="PTHR28234">
    <property type="entry name" value="NUCLEAR CONTROL OF ATPASE PROTEIN 2"/>
    <property type="match status" value="1"/>
</dbReference>
<comment type="subcellular location">
    <subcellularLocation>
        <location evidence="1">Mitochondrion membrane</location>
        <topology evidence="1">Multi-pass membrane protein</topology>
    </subcellularLocation>
</comment>
<dbReference type="GO" id="GO:0005741">
    <property type="term" value="C:mitochondrial outer membrane"/>
    <property type="evidence" value="ECO:0007669"/>
    <property type="project" value="TreeGrafter"/>
</dbReference>
<evidence type="ECO:0000256" key="5">
    <source>
        <dbReference type="ARBA" id="ARBA00023136"/>
    </source>
</evidence>
<accession>A0AAF0DJN0</accession>
<proteinExistence type="predicted"/>
<evidence type="ECO:0000313" key="8">
    <source>
        <dbReference type="Proteomes" id="UP001219355"/>
    </source>
</evidence>
<keyword evidence="5 6" id="KW-0472">Membrane</keyword>
<sequence length="661" mass="74581">MSLIEDHVRRLDLYLDKLQLRALEAVQSSSTDEDGSTDIVGGRLSTPTVAALAGIARALSAGSSSGPLLKSTKLLDLLRRVRSLKSGLERRNDELDDGYFPDLVWMVAAKAVVQTFAIVVNALLEESAPLAEGIWYWDGILGSYFNSGLYAIQTSPRRFGNRMQGIYRHVRQSQPQWRREVDGSTLSASCSAFYQLVRQSVKQQSMAQATRILLSPFQLCRSEARRNRRSLRKMREMNACAVGLLMEEALLFDFDEEDTNTNTANGNPEDWQDTVFRTALLMRTVLRNVNDLSNDFSGFEDNVFASVEAAESPFSIENGHEKAPLDQAFHVIQELISILEEQLPHQRLLSRDLSRQYGRPSRLVRYWLPASAFLFSSSTILNILTNRRAELVTWIRELGTTAKDFWVNWVIEPLNQLVGTIRHDEKSKVALMSKGSLQSDLASLERMVVDYAIRHPENGPGQTFTPAELEQIRSGVKEGDLTLVLKAYERDLQRPFLGAVRGDLITTLLIQIQKTKVDVEVAMSGIDSLLKSQQLVFAFIGLTPGILVSYSAISWLANSFGSRRGIRQGKRREEARRSLRAVNRILASSVPTPTGVLSYKDHGLLFCEAEILRRRAHGVLPGHIYYEFHEDLTDLLNVRTGIVQQLRVLDQIRWAYAQWIR</sequence>
<evidence type="ECO:0000256" key="6">
    <source>
        <dbReference type="SAM" id="Phobius"/>
    </source>
</evidence>
<dbReference type="Proteomes" id="UP001219355">
    <property type="component" value="Chromosome 3"/>
</dbReference>
<keyword evidence="2 6" id="KW-0812">Transmembrane</keyword>